<accession>A0AA39FSV4</accession>
<reference evidence="1" key="1">
    <citation type="journal article" date="2023" name="bioRxiv">
        <title>Scaffold-level genome assemblies of two parasitoid biocontrol wasps reveal the parthenogenesis mechanism and an associated novel virus.</title>
        <authorList>
            <person name="Inwood S."/>
            <person name="Skelly J."/>
            <person name="Guhlin J."/>
            <person name="Harrop T."/>
            <person name="Goldson S."/>
            <person name="Dearden P."/>
        </authorList>
    </citation>
    <scope>NUCLEOTIDE SEQUENCE</scope>
    <source>
        <strain evidence="1">Lincoln</strain>
        <tissue evidence="1">Whole body</tissue>
    </source>
</reference>
<dbReference type="AlphaFoldDB" id="A0AA39FSV4"/>
<evidence type="ECO:0000313" key="2">
    <source>
        <dbReference type="Proteomes" id="UP001168972"/>
    </source>
</evidence>
<dbReference type="EMBL" id="JAQQBR010000005">
    <property type="protein sequence ID" value="KAK0175068.1"/>
    <property type="molecule type" value="Genomic_DNA"/>
</dbReference>
<protein>
    <submittedName>
        <fullName evidence="1">Uncharacterized protein</fullName>
    </submittedName>
</protein>
<feature type="non-terminal residue" evidence="1">
    <location>
        <position position="159"/>
    </location>
</feature>
<keyword evidence="2" id="KW-1185">Reference proteome</keyword>
<evidence type="ECO:0000313" key="1">
    <source>
        <dbReference type="EMBL" id="KAK0175068.1"/>
    </source>
</evidence>
<sequence>MHGERMEEQLAHVNDTFFTSTKADMSLIKIVLFIVLVCYTVGGNCCNKKFTPISEYEGCKYIKRDFDQLAGTWHYVAERISEGAPSLHSGSLYVLDTTSNRFLSELHYRSWRGSTIIFPILGTYENDTTLRITGWERNLIHSVRVNRANSSFNFSVSVK</sequence>
<gene>
    <name evidence="1" type="ORF">PV327_008852</name>
</gene>
<name>A0AA39FSV4_MICHY</name>
<proteinExistence type="predicted"/>
<reference evidence="1" key="2">
    <citation type="submission" date="2023-03" db="EMBL/GenBank/DDBJ databases">
        <authorList>
            <person name="Inwood S.N."/>
            <person name="Skelly J.G."/>
            <person name="Guhlin J."/>
            <person name="Harrop T.W.R."/>
            <person name="Goldson S.G."/>
            <person name="Dearden P.K."/>
        </authorList>
    </citation>
    <scope>NUCLEOTIDE SEQUENCE</scope>
    <source>
        <strain evidence="1">Lincoln</strain>
        <tissue evidence="1">Whole body</tissue>
    </source>
</reference>
<dbReference type="Proteomes" id="UP001168972">
    <property type="component" value="Unassembled WGS sequence"/>
</dbReference>
<comment type="caution">
    <text evidence="1">The sequence shown here is derived from an EMBL/GenBank/DDBJ whole genome shotgun (WGS) entry which is preliminary data.</text>
</comment>
<organism evidence="1 2">
    <name type="scientific">Microctonus hyperodae</name>
    <name type="common">Parasitoid wasp</name>
    <dbReference type="NCBI Taxonomy" id="165561"/>
    <lineage>
        <taxon>Eukaryota</taxon>
        <taxon>Metazoa</taxon>
        <taxon>Ecdysozoa</taxon>
        <taxon>Arthropoda</taxon>
        <taxon>Hexapoda</taxon>
        <taxon>Insecta</taxon>
        <taxon>Pterygota</taxon>
        <taxon>Neoptera</taxon>
        <taxon>Endopterygota</taxon>
        <taxon>Hymenoptera</taxon>
        <taxon>Apocrita</taxon>
        <taxon>Ichneumonoidea</taxon>
        <taxon>Braconidae</taxon>
        <taxon>Euphorinae</taxon>
        <taxon>Microctonus</taxon>
    </lineage>
</organism>